<dbReference type="Gene3D" id="3.10.105.10">
    <property type="entry name" value="Dipeptide-binding Protein, Domain 3"/>
    <property type="match status" value="1"/>
</dbReference>
<comment type="subcellular location">
    <subcellularLocation>
        <location evidence="1">Cell envelope</location>
    </subcellularLocation>
</comment>
<dbReference type="Proteomes" id="UP000754644">
    <property type="component" value="Unassembled WGS sequence"/>
</dbReference>
<protein>
    <submittedName>
        <fullName evidence="7">Peptide ABC transporter substrate-binding protein</fullName>
    </submittedName>
</protein>
<comment type="caution">
    <text evidence="7">The sequence shown here is derived from an EMBL/GenBank/DDBJ whole genome shotgun (WGS) entry which is preliminary data.</text>
</comment>
<dbReference type="GO" id="GO:0015833">
    <property type="term" value="P:peptide transport"/>
    <property type="evidence" value="ECO:0007669"/>
    <property type="project" value="TreeGrafter"/>
</dbReference>
<dbReference type="Gene3D" id="3.90.76.10">
    <property type="entry name" value="Dipeptide-binding Protein, Domain 1"/>
    <property type="match status" value="1"/>
</dbReference>
<evidence type="ECO:0000256" key="2">
    <source>
        <dbReference type="ARBA" id="ARBA00005695"/>
    </source>
</evidence>
<dbReference type="PANTHER" id="PTHR30290">
    <property type="entry name" value="PERIPLASMIC BINDING COMPONENT OF ABC TRANSPORTER"/>
    <property type="match status" value="1"/>
</dbReference>
<keyword evidence="3" id="KW-0813">Transport</keyword>
<evidence type="ECO:0000256" key="4">
    <source>
        <dbReference type="ARBA" id="ARBA00022729"/>
    </source>
</evidence>
<evidence type="ECO:0000256" key="3">
    <source>
        <dbReference type="ARBA" id="ARBA00022448"/>
    </source>
</evidence>
<dbReference type="GO" id="GO:1904680">
    <property type="term" value="F:peptide transmembrane transporter activity"/>
    <property type="evidence" value="ECO:0007669"/>
    <property type="project" value="TreeGrafter"/>
</dbReference>
<dbReference type="PANTHER" id="PTHR30290:SF10">
    <property type="entry name" value="PERIPLASMIC OLIGOPEPTIDE-BINDING PROTEIN-RELATED"/>
    <property type="match status" value="1"/>
</dbReference>
<dbReference type="GO" id="GO:0030288">
    <property type="term" value="C:outer membrane-bounded periplasmic space"/>
    <property type="evidence" value="ECO:0007669"/>
    <property type="project" value="UniProtKB-ARBA"/>
</dbReference>
<dbReference type="CDD" id="cd08504">
    <property type="entry name" value="PBP2_OppA"/>
    <property type="match status" value="1"/>
</dbReference>
<dbReference type="InterPro" id="IPR000914">
    <property type="entry name" value="SBP_5_dom"/>
</dbReference>
<reference evidence="7" key="1">
    <citation type="submission" date="2020-05" db="EMBL/GenBank/DDBJ databases">
        <title>Sulfur intermediates as new biogeochemical hubs in an aquatic model microbial ecosystem.</title>
        <authorList>
            <person name="Vigneron A."/>
        </authorList>
    </citation>
    <scope>NUCLEOTIDE SEQUENCE</scope>
    <source>
        <strain evidence="7">Bin.250</strain>
    </source>
</reference>
<dbReference type="AlphaFoldDB" id="A0A972W280"/>
<evidence type="ECO:0000313" key="7">
    <source>
        <dbReference type="EMBL" id="NQV66610.1"/>
    </source>
</evidence>
<keyword evidence="4 5" id="KW-0732">Signal</keyword>
<evidence type="ECO:0000256" key="1">
    <source>
        <dbReference type="ARBA" id="ARBA00004196"/>
    </source>
</evidence>
<dbReference type="Pfam" id="PF00496">
    <property type="entry name" value="SBP_bac_5"/>
    <property type="match status" value="1"/>
</dbReference>
<proteinExistence type="inferred from homology"/>
<gene>
    <name evidence="7" type="ORF">HQ497_14730</name>
</gene>
<sequence length="540" mass="61372">MKNCLTALLLLTFTCFSWAQTQATSVNFETQTITMAMTQEPPQLNGMKATDQVSIMILSHVMEGLTRYDRRGNIVPGVAERWEVSDTEATFWLRDDAMWSDGQPVTAHDFVFAWRNALKPQTASEYAFILYPLLNGEAINKGEMDPAALGVEALDDRTLHIRFERPTGYFDKLTAFVTYFPVRQDFFETKNQRFGADAEDLVYNGAFQISQWVHSASLRMTKNPYYWDRDNIHLNAINADYITADTRSRLNLFIDGKIVSTALDGETYKDALTQRFRIRRFTTGTVFFLEYNHREQRVTANLNLRRAIQHVFDPDEMVNKVLATPGNLPGKSLFPVWLKGKTDKFRQEYRAPEAALDLDLAREYLQKAKTELGLTAMPPLVLLVGDSPTAAKQAEYLQGKLKSTLGLDIKIDIQTFKQRLAKMTAGDFDIVAAGWGPDFDDVMTFGDLLSSWNLNNRGRYNNPAYDEQVRIAMNSADPKVRMDAMGKLQQIVFDDAVVLPQYEQGVIYLLHPELRGVVRRVVGADPDFTYAQVVKPNQTK</sequence>
<accession>A0A972W280</accession>
<dbReference type="GO" id="GO:0043190">
    <property type="term" value="C:ATP-binding cassette (ABC) transporter complex"/>
    <property type="evidence" value="ECO:0007669"/>
    <property type="project" value="InterPro"/>
</dbReference>
<comment type="similarity">
    <text evidence="2">Belongs to the bacterial solute-binding protein 5 family.</text>
</comment>
<feature type="signal peptide" evidence="5">
    <location>
        <begin position="1"/>
        <end position="19"/>
    </location>
</feature>
<feature type="domain" description="Solute-binding protein family 5" evidence="6">
    <location>
        <begin position="73"/>
        <end position="451"/>
    </location>
</feature>
<dbReference type="PIRSF" id="PIRSF002741">
    <property type="entry name" value="MppA"/>
    <property type="match status" value="1"/>
</dbReference>
<dbReference type="SUPFAM" id="SSF53850">
    <property type="entry name" value="Periplasmic binding protein-like II"/>
    <property type="match status" value="1"/>
</dbReference>
<dbReference type="Gene3D" id="3.40.190.10">
    <property type="entry name" value="Periplasmic binding protein-like II"/>
    <property type="match status" value="1"/>
</dbReference>
<evidence type="ECO:0000313" key="8">
    <source>
        <dbReference type="Proteomes" id="UP000754644"/>
    </source>
</evidence>
<dbReference type="InterPro" id="IPR030678">
    <property type="entry name" value="Peptide/Ni-bd"/>
</dbReference>
<dbReference type="EMBL" id="JABMOJ010000546">
    <property type="protein sequence ID" value="NQV66610.1"/>
    <property type="molecule type" value="Genomic_DNA"/>
</dbReference>
<evidence type="ECO:0000256" key="5">
    <source>
        <dbReference type="SAM" id="SignalP"/>
    </source>
</evidence>
<dbReference type="InterPro" id="IPR039424">
    <property type="entry name" value="SBP_5"/>
</dbReference>
<dbReference type="FunFam" id="3.90.76.10:FF:000001">
    <property type="entry name" value="Oligopeptide ABC transporter substrate-binding protein"/>
    <property type="match status" value="1"/>
</dbReference>
<name>A0A972W280_9GAMM</name>
<evidence type="ECO:0000259" key="6">
    <source>
        <dbReference type="Pfam" id="PF00496"/>
    </source>
</evidence>
<feature type="chain" id="PRO_5037906099" evidence="5">
    <location>
        <begin position="20"/>
        <end position="540"/>
    </location>
</feature>
<organism evidence="7 8">
    <name type="scientific">SAR86 cluster bacterium</name>
    <dbReference type="NCBI Taxonomy" id="2030880"/>
    <lineage>
        <taxon>Bacteria</taxon>
        <taxon>Pseudomonadati</taxon>
        <taxon>Pseudomonadota</taxon>
        <taxon>Gammaproteobacteria</taxon>
        <taxon>SAR86 cluster</taxon>
    </lineage>
</organism>